<dbReference type="RefSeq" id="WP_058356194.1">
    <property type="nucleotide sequence ID" value="NZ_CABKVG010000008.1"/>
</dbReference>
<evidence type="ECO:0000256" key="1">
    <source>
        <dbReference type="SAM" id="Phobius"/>
    </source>
</evidence>
<protein>
    <submittedName>
        <fullName evidence="2">Cbb3-type cytochrome c oxidase subunit 3</fullName>
    </submittedName>
</protein>
<dbReference type="PROSITE" id="PS51257">
    <property type="entry name" value="PROKAR_LIPOPROTEIN"/>
    <property type="match status" value="1"/>
</dbReference>
<accession>A0ABY4E3N3</accession>
<keyword evidence="1" id="KW-0472">Membrane</keyword>
<keyword evidence="1" id="KW-1133">Transmembrane helix</keyword>
<dbReference type="EMBL" id="CP091511">
    <property type="protein sequence ID" value="UOO89899.1"/>
    <property type="molecule type" value="Genomic_DNA"/>
</dbReference>
<organism evidence="2 3">
    <name type="scientific">Vitreoscilla massiliensis</name>
    <dbReference type="NCBI Taxonomy" id="1689272"/>
    <lineage>
        <taxon>Bacteria</taxon>
        <taxon>Pseudomonadati</taxon>
        <taxon>Pseudomonadota</taxon>
        <taxon>Betaproteobacteria</taxon>
        <taxon>Neisseriales</taxon>
        <taxon>Neisseriaceae</taxon>
        <taxon>Vitreoscilla</taxon>
    </lineage>
</organism>
<sequence length="64" mass="7318">MDVTWARISFTFLIIISFFLVVWVACGKQSKQRYSDIARQIVDDDDSVATDVPKSHPDATEQKQ</sequence>
<keyword evidence="1" id="KW-0812">Transmembrane</keyword>
<feature type="transmembrane region" description="Helical" evidence="1">
    <location>
        <begin position="6"/>
        <end position="26"/>
    </location>
</feature>
<dbReference type="Proteomes" id="UP000832011">
    <property type="component" value="Chromosome"/>
</dbReference>
<name>A0ABY4E3N3_9NEIS</name>
<gene>
    <name evidence="2" type="ORF">LVJ82_02610</name>
</gene>
<reference evidence="2 3" key="1">
    <citation type="journal article" date="2022" name="Res Sq">
        <title>Evolution of multicellular longitudinally dividing oral cavity symbionts (Neisseriaceae).</title>
        <authorList>
            <person name="Nyongesa S."/>
            <person name="Weber P."/>
            <person name="Bernet E."/>
            <person name="Pullido F."/>
            <person name="Nieckarz M."/>
            <person name="Delaby M."/>
            <person name="Nieves C."/>
            <person name="Viehboeck T."/>
            <person name="Krause N."/>
            <person name="Rivera-Millot A."/>
            <person name="Nakamura A."/>
            <person name="Vischer N."/>
            <person name="VanNieuwenhze M."/>
            <person name="Brun Y."/>
            <person name="Cava F."/>
            <person name="Bulgheresi S."/>
            <person name="Veyrier F."/>
        </authorList>
    </citation>
    <scope>NUCLEOTIDE SEQUENCE [LARGE SCALE GENOMIC DNA]</scope>
    <source>
        <strain evidence="2 3">SN4</strain>
    </source>
</reference>
<proteinExistence type="predicted"/>
<evidence type="ECO:0000313" key="3">
    <source>
        <dbReference type="Proteomes" id="UP000832011"/>
    </source>
</evidence>
<evidence type="ECO:0000313" key="2">
    <source>
        <dbReference type="EMBL" id="UOO89899.1"/>
    </source>
</evidence>
<keyword evidence="3" id="KW-1185">Reference proteome</keyword>